<reference evidence="2 3" key="1">
    <citation type="submission" date="2020-03" db="EMBL/GenBank/DDBJ databases">
        <title>Draft Genome Sequence of Cudoniella acicularis.</title>
        <authorList>
            <person name="Buettner E."/>
            <person name="Kellner H."/>
        </authorList>
    </citation>
    <scope>NUCLEOTIDE SEQUENCE [LARGE SCALE GENOMIC DNA]</scope>
    <source>
        <strain evidence="2 3">DSM 108380</strain>
    </source>
</reference>
<protein>
    <submittedName>
        <fullName evidence="2">Uncharacterized protein</fullName>
    </submittedName>
</protein>
<name>A0A8H4RJF4_9HELO</name>
<dbReference type="AlphaFoldDB" id="A0A8H4RJF4"/>
<dbReference type="InterPro" id="IPR002347">
    <property type="entry name" value="SDR_fam"/>
</dbReference>
<dbReference type="PANTHER" id="PTHR43157:SF31">
    <property type="entry name" value="PHOSPHATIDYLINOSITOL-GLYCAN BIOSYNTHESIS CLASS F PROTEIN"/>
    <property type="match status" value="1"/>
</dbReference>
<dbReference type="SUPFAM" id="SSF51735">
    <property type="entry name" value="NAD(P)-binding Rossmann-fold domains"/>
    <property type="match status" value="1"/>
</dbReference>
<comment type="caution">
    <text evidence="2">The sequence shown here is derived from an EMBL/GenBank/DDBJ whole genome shotgun (WGS) entry which is preliminary data.</text>
</comment>
<dbReference type="PANTHER" id="PTHR43157">
    <property type="entry name" value="PHOSPHATIDYLINOSITOL-GLYCAN BIOSYNTHESIS CLASS F PROTEIN-RELATED"/>
    <property type="match status" value="1"/>
</dbReference>
<dbReference type="GO" id="GO:0016491">
    <property type="term" value="F:oxidoreductase activity"/>
    <property type="evidence" value="ECO:0007669"/>
    <property type="project" value="UniProtKB-KW"/>
</dbReference>
<dbReference type="InterPro" id="IPR036291">
    <property type="entry name" value="NAD(P)-bd_dom_sf"/>
</dbReference>
<evidence type="ECO:0000313" key="3">
    <source>
        <dbReference type="Proteomes" id="UP000566819"/>
    </source>
</evidence>
<keyword evidence="3" id="KW-1185">Reference proteome</keyword>
<proteinExistence type="predicted"/>
<dbReference type="EMBL" id="JAAMPI010000517">
    <property type="protein sequence ID" value="KAF4630758.1"/>
    <property type="molecule type" value="Genomic_DNA"/>
</dbReference>
<evidence type="ECO:0000256" key="1">
    <source>
        <dbReference type="ARBA" id="ARBA00023002"/>
    </source>
</evidence>
<keyword evidence="1" id="KW-0560">Oxidoreductase</keyword>
<sequence length="326" mass="35324">MSSLAAIRAQRQAIPLPTTSFAGQTIIVTGSNTGLGLEAARHFVQLDAARVILAVRSVKKGEDAKASIEASTSRKNVVEVWQVDMSNFNSVKAFAAKCDSLDRLDVVVANAGILRNTFEAAEGTEISIAVNVIGTFLLALNLFPVLRRSRGKTGQTSRLVITSSVVHENAKFQERHESSVFEAFKKDKKSYLADRYNTSKLLEVLLVRSIAAAMQKSAHASEPVILNNVNPGLCHSELDKSVEGVASYILTIAKALIARTTEVGSRTLVHSAAAGDESHGQYMSECKVKEPSAFVRSKEGATTQERVHREFMDILETIQPGVTKNI</sequence>
<dbReference type="Proteomes" id="UP000566819">
    <property type="component" value="Unassembled WGS sequence"/>
</dbReference>
<dbReference type="Gene3D" id="3.40.50.720">
    <property type="entry name" value="NAD(P)-binding Rossmann-like Domain"/>
    <property type="match status" value="1"/>
</dbReference>
<gene>
    <name evidence="2" type="ORF">G7Y89_g7388</name>
</gene>
<accession>A0A8H4RJF4</accession>
<dbReference type="PRINTS" id="PR00081">
    <property type="entry name" value="GDHRDH"/>
</dbReference>
<dbReference type="Pfam" id="PF00106">
    <property type="entry name" value="adh_short"/>
    <property type="match status" value="1"/>
</dbReference>
<organism evidence="2 3">
    <name type="scientific">Cudoniella acicularis</name>
    <dbReference type="NCBI Taxonomy" id="354080"/>
    <lineage>
        <taxon>Eukaryota</taxon>
        <taxon>Fungi</taxon>
        <taxon>Dikarya</taxon>
        <taxon>Ascomycota</taxon>
        <taxon>Pezizomycotina</taxon>
        <taxon>Leotiomycetes</taxon>
        <taxon>Helotiales</taxon>
        <taxon>Tricladiaceae</taxon>
        <taxon>Cudoniella</taxon>
    </lineage>
</organism>
<dbReference type="OrthoDB" id="542013at2759"/>
<evidence type="ECO:0000313" key="2">
    <source>
        <dbReference type="EMBL" id="KAF4630758.1"/>
    </source>
</evidence>